<reference evidence="3" key="1">
    <citation type="journal article" date="2017" name="Proc. Natl. Acad. Sci. U.S.A.">
        <title>Simulation of Deepwater Horizon oil plume reveals substrate specialization within a complex community of hydrocarbon degraders.</title>
        <authorList>
            <person name="Hu P."/>
            <person name="Dubinsky E.A."/>
            <person name="Probst A.J."/>
            <person name="Wang J."/>
            <person name="Sieber C.M.K."/>
            <person name="Tom L.M."/>
            <person name="Gardinali P."/>
            <person name="Banfield J.F."/>
            <person name="Atlas R.M."/>
            <person name="Andersen G.L."/>
        </authorList>
    </citation>
    <scope>NUCLEOTIDE SEQUENCE [LARGE SCALE GENOMIC DNA]</scope>
</reference>
<proteinExistence type="predicted"/>
<dbReference type="PANTHER" id="PTHR42905:SF16">
    <property type="entry name" value="CARBOXYPHOSPHONOENOLPYRUVATE PHOSPHONOMUTASE-LIKE PROTEIN (AFU_ORTHOLOGUE AFUA_5G07230)"/>
    <property type="match status" value="1"/>
</dbReference>
<protein>
    <submittedName>
        <fullName evidence="2">Carboxyvinyl-carboxyphosphonate phosphorylmutase</fullName>
    </submittedName>
</protein>
<sequence>MKTTQFTLLHQQTAPLLLCNVWDVASAKTAENLGFSAIGTSSAAIARMLGYADGEHMEFEELLFIVKRITTCCVLPLSVDIEAGFSENPQITAAYIRALAEVGVVGINIEDSKVNKTNGQRTLMNENSFASYLSALTTQLVKDNISLFINVRTDTFLLGVEEAVKETKKRVKLYQTAGAGGVFVPCIVQTEAIKMVVKSTTLPVNIMCMPDLSDFDTLKSLGVKRISMGNFLFDALQDDLAARLSNIVQANSFKPIFEPVSQPVLEQVL</sequence>
<dbReference type="GO" id="GO:0046872">
    <property type="term" value="F:metal ion binding"/>
    <property type="evidence" value="ECO:0007669"/>
    <property type="project" value="UniProtKB-KW"/>
</dbReference>
<dbReference type="InterPro" id="IPR015813">
    <property type="entry name" value="Pyrv/PenolPyrv_kinase-like_dom"/>
</dbReference>
<comment type="caution">
    <text evidence="2">The sequence shown here is derived from an EMBL/GenBank/DDBJ whole genome shotgun (WGS) entry which is preliminary data.</text>
</comment>
<evidence type="ECO:0000313" key="2">
    <source>
        <dbReference type="EMBL" id="OUR84665.1"/>
    </source>
</evidence>
<name>A0A1Y5EV20_COLPS</name>
<dbReference type="Pfam" id="PF13714">
    <property type="entry name" value="PEP_mutase"/>
    <property type="match status" value="1"/>
</dbReference>
<dbReference type="GO" id="GO:0003824">
    <property type="term" value="F:catalytic activity"/>
    <property type="evidence" value="ECO:0007669"/>
    <property type="project" value="InterPro"/>
</dbReference>
<dbReference type="Gene3D" id="3.20.20.60">
    <property type="entry name" value="Phosphoenolpyruvate-binding domains"/>
    <property type="match status" value="1"/>
</dbReference>
<dbReference type="EMBL" id="MAAF01000011">
    <property type="protein sequence ID" value="OUR84665.1"/>
    <property type="molecule type" value="Genomic_DNA"/>
</dbReference>
<dbReference type="CDD" id="cd00377">
    <property type="entry name" value="ICL_PEPM"/>
    <property type="match status" value="1"/>
</dbReference>
<gene>
    <name evidence="2" type="ORF">A9Q75_01655</name>
</gene>
<accession>A0A1Y5EV20</accession>
<evidence type="ECO:0000256" key="1">
    <source>
        <dbReference type="ARBA" id="ARBA00022723"/>
    </source>
</evidence>
<dbReference type="InterPro" id="IPR040442">
    <property type="entry name" value="Pyrv_kinase-like_dom_sf"/>
</dbReference>
<dbReference type="Proteomes" id="UP000243053">
    <property type="component" value="Unassembled WGS sequence"/>
</dbReference>
<evidence type="ECO:0000313" key="3">
    <source>
        <dbReference type="Proteomes" id="UP000243053"/>
    </source>
</evidence>
<dbReference type="InterPro" id="IPR039556">
    <property type="entry name" value="ICL/PEPM"/>
</dbReference>
<dbReference type="SUPFAM" id="SSF51621">
    <property type="entry name" value="Phosphoenolpyruvate/pyruvate domain"/>
    <property type="match status" value="1"/>
</dbReference>
<organism evidence="2 3">
    <name type="scientific">Colwellia psychrerythraea</name>
    <name type="common">Vibrio psychroerythus</name>
    <dbReference type="NCBI Taxonomy" id="28229"/>
    <lineage>
        <taxon>Bacteria</taxon>
        <taxon>Pseudomonadati</taxon>
        <taxon>Pseudomonadota</taxon>
        <taxon>Gammaproteobacteria</taxon>
        <taxon>Alteromonadales</taxon>
        <taxon>Colwelliaceae</taxon>
        <taxon>Colwellia</taxon>
    </lineage>
</organism>
<keyword evidence="1" id="KW-0479">Metal-binding</keyword>
<dbReference type="PANTHER" id="PTHR42905">
    <property type="entry name" value="PHOSPHOENOLPYRUVATE CARBOXYLASE"/>
    <property type="match status" value="1"/>
</dbReference>
<dbReference type="AlphaFoldDB" id="A0A1Y5EV20"/>